<dbReference type="Proteomes" id="UP000035642">
    <property type="component" value="Unassembled WGS sequence"/>
</dbReference>
<keyword evidence="2" id="KW-1185">Reference proteome</keyword>
<name>A0A0K0DKP4_ANGCA</name>
<evidence type="ECO:0000256" key="1">
    <source>
        <dbReference type="SAM" id="MobiDB-lite"/>
    </source>
</evidence>
<dbReference type="Gene3D" id="3.60.15.10">
    <property type="entry name" value="Ribonuclease Z/Hydroxyacylglutathione hydrolase-like"/>
    <property type="match status" value="1"/>
</dbReference>
<dbReference type="InterPro" id="IPR036866">
    <property type="entry name" value="RibonucZ/Hydroxyglut_hydro"/>
</dbReference>
<reference evidence="3" key="2">
    <citation type="submission" date="2017-02" db="UniProtKB">
        <authorList>
            <consortium name="WormBaseParasite"/>
        </authorList>
    </citation>
    <scope>IDENTIFICATION</scope>
</reference>
<evidence type="ECO:0000313" key="2">
    <source>
        <dbReference type="Proteomes" id="UP000035642"/>
    </source>
</evidence>
<reference evidence="2" key="1">
    <citation type="submission" date="2012-09" db="EMBL/GenBank/DDBJ databases">
        <authorList>
            <person name="Martin A.A."/>
        </authorList>
    </citation>
    <scope>NUCLEOTIDE SEQUENCE</scope>
</reference>
<protein>
    <submittedName>
        <fullName evidence="3">C2H2-type domain-containing protein</fullName>
    </submittedName>
</protein>
<dbReference type="SUPFAM" id="SSF56281">
    <property type="entry name" value="Metallo-hydrolase/oxidoreductase"/>
    <property type="match status" value="1"/>
</dbReference>
<dbReference type="AlphaFoldDB" id="A0A0K0DKP4"/>
<dbReference type="STRING" id="6313.A0A0K0DKP4"/>
<organism evidence="2 3">
    <name type="scientific">Angiostrongylus cantonensis</name>
    <name type="common">Rat lungworm</name>
    <dbReference type="NCBI Taxonomy" id="6313"/>
    <lineage>
        <taxon>Eukaryota</taxon>
        <taxon>Metazoa</taxon>
        <taxon>Ecdysozoa</taxon>
        <taxon>Nematoda</taxon>
        <taxon>Chromadorea</taxon>
        <taxon>Rhabditida</taxon>
        <taxon>Rhabditina</taxon>
        <taxon>Rhabditomorpha</taxon>
        <taxon>Strongyloidea</taxon>
        <taxon>Metastrongylidae</taxon>
        <taxon>Angiostrongylus</taxon>
    </lineage>
</organism>
<evidence type="ECO:0000313" key="3">
    <source>
        <dbReference type="WBParaSite" id="ACAC_0001209301-mRNA-1"/>
    </source>
</evidence>
<feature type="region of interest" description="Disordered" evidence="1">
    <location>
        <begin position="160"/>
        <end position="182"/>
    </location>
</feature>
<sequence>LVKNHSIETRAHSRAQPLCHGEDIDEENVVPKCGKTITGKYFTAVDTFRQKDHEYHLANQNRTRKSPTYCPETTARVLPTMMGKKAIPTRLLRSLKVGETHEIGRKFHITLLYAIHCLESAMFLFEGASTPGDSVLSTGVTAPTKDYFVVSKATLLSRSSKIPKSPSSTSTTLIGITSMHHS</sequence>
<accession>A0A0K0DKP4</accession>
<dbReference type="WBParaSite" id="ACAC_0001209301-mRNA-1">
    <property type="protein sequence ID" value="ACAC_0001209301-mRNA-1"/>
    <property type="gene ID" value="ACAC_0001209301"/>
</dbReference>
<proteinExistence type="predicted"/>